<evidence type="ECO:0000256" key="6">
    <source>
        <dbReference type="ARBA" id="ARBA00038019"/>
    </source>
</evidence>
<evidence type="ECO:0000256" key="5">
    <source>
        <dbReference type="ARBA" id="ARBA00023242"/>
    </source>
</evidence>
<dbReference type="GO" id="GO:0000395">
    <property type="term" value="P:mRNA 5'-splice site recognition"/>
    <property type="evidence" value="ECO:0007669"/>
    <property type="project" value="TreeGrafter"/>
</dbReference>
<dbReference type="SMART" id="SM00386">
    <property type="entry name" value="HAT"/>
    <property type="match status" value="6"/>
</dbReference>
<proteinExistence type="inferred from homology"/>
<dbReference type="InterPro" id="IPR059164">
    <property type="entry name" value="HAT_PRP39_C"/>
</dbReference>
<dbReference type="PANTHER" id="PTHR17204">
    <property type="entry name" value="PRE-MRNA PROCESSING PROTEIN PRP39-RELATED"/>
    <property type="match status" value="1"/>
</dbReference>
<dbReference type="WBParaSite" id="ACRNAN_scaffold5947.g18580.t1">
    <property type="protein sequence ID" value="ACRNAN_scaffold5947.g18580.t1"/>
    <property type="gene ID" value="ACRNAN_scaffold5947.g18580"/>
</dbReference>
<dbReference type="InterPro" id="IPR011990">
    <property type="entry name" value="TPR-like_helical_dom_sf"/>
</dbReference>
<protein>
    <submittedName>
        <fullName evidence="9">Pre-mRNA-processing factor 39</fullName>
    </submittedName>
</protein>
<dbReference type="Proteomes" id="UP000887540">
    <property type="component" value="Unplaced"/>
</dbReference>
<keyword evidence="3" id="KW-0677">Repeat</keyword>
<comment type="subcellular location">
    <subcellularLocation>
        <location evidence="1">Nucleus</location>
    </subcellularLocation>
</comment>
<dbReference type="GO" id="GO:0030627">
    <property type="term" value="F:pre-mRNA 5'-splice site binding"/>
    <property type="evidence" value="ECO:0007669"/>
    <property type="project" value="TreeGrafter"/>
</dbReference>
<dbReference type="AlphaFoldDB" id="A0A914E5S7"/>
<dbReference type="Pfam" id="PF23241">
    <property type="entry name" value="HAT_PRP39_C"/>
    <property type="match status" value="1"/>
</dbReference>
<dbReference type="GO" id="GO:0005685">
    <property type="term" value="C:U1 snRNP"/>
    <property type="evidence" value="ECO:0007669"/>
    <property type="project" value="TreeGrafter"/>
</dbReference>
<keyword evidence="2" id="KW-0507">mRNA processing</keyword>
<name>A0A914E5S7_9BILA</name>
<keyword evidence="8" id="KW-1185">Reference proteome</keyword>
<comment type="similarity">
    <text evidence="6">Belongs to the PRP39 family.</text>
</comment>
<evidence type="ECO:0000256" key="7">
    <source>
        <dbReference type="SAM" id="MobiDB-lite"/>
    </source>
</evidence>
<dbReference type="Pfam" id="PF23240">
    <property type="entry name" value="HAT_PRP39_N"/>
    <property type="match status" value="1"/>
</dbReference>
<dbReference type="GO" id="GO:0000243">
    <property type="term" value="C:commitment complex"/>
    <property type="evidence" value="ECO:0007669"/>
    <property type="project" value="TreeGrafter"/>
</dbReference>
<evidence type="ECO:0000313" key="8">
    <source>
        <dbReference type="Proteomes" id="UP000887540"/>
    </source>
</evidence>
<accession>A0A914E5S7</accession>
<evidence type="ECO:0000256" key="1">
    <source>
        <dbReference type="ARBA" id="ARBA00004123"/>
    </source>
</evidence>
<evidence type="ECO:0000256" key="2">
    <source>
        <dbReference type="ARBA" id="ARBA00022664"/>
    </source>
</evidence>
<keyword evidence="5" id="KW-0539">Nucleus</keyword>
<dbReference type="FunFam" id="1.25.40.10:FF:000091">
    <property type="entry name" value="Pre-mRNA-processing factor 39"/>
    <property type="match status" value="1"/>
</dbReference>
<reference evidence="9" key="1">
    <citation type="submission" date="2022-11" db="UniProtKB">
        <authorList>
            <consortium name="WormBaseParasite"/>
        </authorList>
    </citation>
    <scope>IDENTIFICATION</scope>
</reference>
<evidence type="ECO:0000256" key="3">
    <source>
        <dbReference type="ARBA" id="ARBA00022737"/>
    </source>
</evidence>
<dbReference type="GO" id="GO:0071004">
    <property type="term" value="C:U2-type prespliceosome"/>
    <property type="evidence" value="ECO:0007669"/>
    <property type="project" value="TreeGrafter"/>
</dbReference>
<dbReference type="SUPFAM" id="SSF48452">
    <property type="entry name" value="TPR-like"/>
    <property type="match status" value="2"/>
</dbReference>
<dbReference type="Gene3D" id="1.25.40.10">
    <property type="entry name" value="Tetratricopeptide repeat domain"/>
    <property type="match status" value="2"/>
</dbReference>
<sequence>MGRDRSRSRSPYRYNGDHSRSNSPERDILREGWRAVRDDPHDFDGWCRLLQIVEQLDQTKPAREAYDEFLKRFPFCYGYWRKFAEFEKRHKHYEKCLNVYEAGLQAIPLSVDLWLAYIGYVKEIAEGQRQATVKIRDTYMRALSSCGLDFRSDKLWEEYIDWEIQKREYEKAAALFDVILSTPTMGYAGHFERYKNFVNSMEPDKVLSAGEYDEITDIVYKKIKHELEGPMFFIEEFEEEVPSEEYNNVEFQKRTVRQRKHVDSALKEFREEILDRRHRKFMENEREVATRWTYESQIKRPYFHVKPLERVQLKNWYDYLEFEVGEKKRKRIITLFERCMISCAMYDEMWIKYAVYLDSTNDVESARDVFKRAIDPHCSRKPGIHLAYSLFEEKHGDVEAARSILTDFARRHPNYAAIELRKLSLDRRELQRNKETDFSIVVSKYEKLIYDESLSRRVSSFYAVKLARFHLKIRHDRRLAEKIIRDAIARDKKNCQLYLQLVDIAYSSSHMRESEILEVLDFAIDSPLTPEERFQFSQRKLDFLEELSSDVAKLQEHYVDHMKLEKELEAPPTTSLLGKRLASKDETLDAKKLKPDFSMPPPNIPVQIPAQMLPGGIPVAGAIPQGYAGFGAVPAVYNTNMPPPTMIPNLQNPPPIAANPNFYYGGNPSAEAANMVPVQSNVNIPLA</sequence>
<dbReference type="InterPro" id="IPR003107">
    <property type="entry name" value="HAT"/>
</dbReference>
<keyword evidence="4" id="KW-0508">mRNA splicing</keyword>
<feature type="region of interest" description="Disordered" evidence="7">
    <location>
        <begin position="1"/>
        <end position="25"/>
    </location>
</feature>
<organism evidence="8 9">
    <name type="scientific">Acrobeloides nanus</name>
    <dbReference type="NCBI Taxonomy" id="290746"/>
    <lineage>
        <taxon>Eukaryota</taxon>
        <taxon>Metazoa</taxon>
        <taxon>Ecdysozoa</taxon>
        <taxon>Nematoda</taxon>
        <taxon>Chromadorea</taxon>
        <taxon>Rhabditida</taxon>
        <taxon>Tylenchina</taxon>
        <taxon>Cephalobomorpha</taxon>
        <taxon>Cephaloboidea</taxon>
        <taxon>Cephalobidae</taxon>
        <taxon>Acrobeloides</taxon>
    </lineage>
</organism>
<evidence type="ECO:0000313" key="9">
    <source>
        <dbReference type="WBParaSite" id="ACRNAN_scaffold5947.g18580.t1"/>
    </source>
</evidence>
<evidence type="ECO:0000256" key="4">
    <source>
        <dbReference type="ARBA" id="ARBA00023187"/>
    </source>
</evidence>
<feature type="compositionally biased region" description="Basic and acidic residues" evidence="7">
    <location>
        <begin position="15"/>
        <end position="25"/>
    </location>
</feature>
<dbReference type="PANTHER" id="PTHR17204:SF5">
    <property type="entry name" value="PRE-MRNA-PROCESSING FACTOR 39"/>
    <property type="match status" value="1"/>
</dbReference>